<accession>M5TYN2</accession>
<keyword evidence="1" id="KW-0812">Transmembrane</keyword>
<sequence>MTGTVRRLNLPYSAMMDTANPYATPRVAMESPPRRRRISATSVFIVSAEIAFLTLLFAPSQSHPAPYTATEQFLATLTSSWGMIVTFVLTVAAFATIVFVSSQRLRSWFAGTQTHPNDV</sequence>
<name>M5TYN2_9BACT</name>
<dbReference type="PATRIC" id="fig|1263870.3.peg.4667"/>
<reference evidence="2 3" key="1">
    <citation type="journal article" date="2013" name="Mar. Genomics">
        <title>Expression of sulfatases in Rhodopirellula baltica and the diversity of sulfatases in the genus Rhodopirellula.</title>
        <authorList>
            <person name="Wegner C.E."/>
            <person name="Richter-Heitmann T."/>
            <person name="Klindworth A."/>
            <person name="Klockow C."/>
            <person name="Richter M."/>
            <person name="Achstetter T."/>
            <person name="Glockner F.O."/>
            <person name="Harder J."/>
        </authorList>
    </citation>
    <scope>NUCLEOTIDE SEQUENCE [LARGE SCALE GENOMIC DNA]</scope>
    <source>
        <strain evidence="2 3">SM41</strain>
    </source>
</reference>
<evidence type="ECO:0000313" key="2">
    <source>
        <dbReference type="EMBL" id="EMI54144.1"/>
    </source>
</evidence>
<feature type="transmembrane region" description="Helical" evidence="1">
    <location>
        <begin position="38"/>
        <end position="58"/>
    </location>
</feature>
<evidence type="ECO:0000313" key="3">
    <source>
        <dbReference type="Proteomes" id="UP000011885"/>
    </source>
</evidence>
<evidence type="ECO:0000256" key="1">
    <source>
        <dbReference type="SAM" id="Phobius"/>
    </source>
</evidence>
<dbReference type="AlphaFoldDB" id="M5TYN2"/>
<feature type="transmembrane region" description="Helical" evidence="1">
    <location>
        <begin position="78"/>
        <end position="100"/>
    </location>
</feature>
<dbReference type="EMBL" id="ANOH01000296">
    <property type="protein sequence ID" value="EMI54144.1"/>
    <property type="molecule type" value="Genomic_DNA"/>
</dbReference>
<gene>
    <name evidence="2" type="ORF">RSSM_04414</name>
</gene>
<organism evidence="2 3">
    <name type="scientific">Rhodopirellula sallentina SM41</name>
    <dbReference type="NCBI Taxonomy" id="1263870"/>
    <lineage>
        <taxon>Bacteria</taxon>
        <taxon>Pseudomonadati</taxon>
        <taxon>Planctomycetota</taxon>
        <taxon>Planctomycetia</taxon>
        <taxon>Pirellulales</taxon>
        <taxon>Pirellulaceae</taxon>
        <taxon>Rhodopirellula</taxon>
    </lineage>
</organism>
<dbReference type="Proteomes" id="UP000011885">
    <property type="component" value="Unassembled WGS sequence"/>
</dbReference>
<keyword evidence="1" id="KW-0472">Membrane</keyword>
<comment type="caution">
    <text evidence="2">The sequence shown here is derived from an EMBL/GenBank/DDBJ whole genome shotgun (WGS) entry which is preliminary data.</text>
</comment>
<proteinExistence type="predicted"/>
<protein>
    <submittedName>
        <fullName evidence="2">Membrane protein</fullName>
    </submittedName>
</protein>
<keyword evidence="1" id="KW-1133">Transmembrane helix</keyword>
<keyword evidence="3" id="KW-1185">Reference proteome</keyword>